<evidence type="ECO:0000313" key="6">
    <source>
        <dbReference type="EMBL" id="HJG31062.1"/>
    </source>
</evidence>
<dbReference type="PANTHER" id="PTHR23407:SF1">
    <property type="entry name" value="5-FORMYLTETRAHYDROFOLATE CYCLO-LIGASE"/>
    <property type="match status" value="1"/>
</dbReference>
<evidence type="ECO:0000256" key="4">
    <source>
        <dbReference type="SAM" id="MobiDB-lite"/>
    </source>
</evidence>
<dbReference type="PANTHER" id="PTHR23407">
    <property type="entry name" value="ATPASE INHIBITOR/5-FORMYLTETRAHYDROFOLATE CYCLO-LIGASE"/>
    <property type="match status" value="1"/>
</dbReference>
<dbReference type="InterPro" id="IPR037171">
    <property type="entry name" value="NagB/RpiA_transferase-like"/>
</dbReference>
<dbReference type="GO" id="GO:0035999">
    <property type="term" value="P:tetrahydrofolate interconversion"/>
    <property type="evidence" value="ECO:0007669"/>
    <property type="project" value="TreeGrafter"/>
</dbReference>
<dbReference type="EC" id="6.3.3.2" evidence="6"/>
<dbReference type="InterPro" id="IPR002698">
    <property type="entry name" value="FTHF_cligase"/>
</dbReference>
<dbReference type="Gene3D" id="3.40.50.10420">
    <property type="entry name" value="NagB/RpiA/CoA transferase-like"/>
    <property type="match status" value="1"/>
</dbReference>
<evidence type="ECO:0000313" key="7">
    <source>
        <dbReference type="Proteomes" id="UP000746751"/>
    </source>
</evidence>
<dbReference type="InterPro" id="IPR005122">
    <property type="entry name" value="Uracil-DNA_glycosylase-like"/>
</dbReference>
<dbReference type="GO" id="GO:0005524">
    <property type="term" value="F:ATP binding"/>
    <property type="evidence" value="ECO:0007669"/>
    <property type="project" value="UniProtKB-KW"/>
</dbReference>
<dbReference type="SMART" id="SM00986">
    <property type="entry name" value="UDG"/>
    <property type="match status" value="1"/>
</dbReference>
<dbReference type="InterPro" id="IPR026353">
    <property type="entry name" value="Hypoxan-DNA_Glyclase"/>
</dbReference>
<dbReference type="Proteomes" id="UP000746751">
    <property type="component" value="Unassembled WGS sequence"/>
</dbReference>
<comment type="caution">
    <text evidence="6">The sequence shown here is derived from an EMBL/GenBank/DDBJ whole genome shotgun (WGS) entry which is preliminary data.</text>
</comment>
<dbReference type="EMBL" id="DYVF01000043">
    <property type="protein sequence ID" value="HJG31062.1"/>
    <property type="molecule type" value="Genomic_DNA"/>
</dbReference>
<reference evidence="6" key="2">
    <citation type="submission" date="2021-09" db="EMBL/GenBank/DDBJ databases">
        <authorList>
            <person name="Gilroy R."/>
        </authorList>
    </citation>
    <scope>NUCLEOTIDE SEQUENCE</scope>
    <source>
        <strain evidence="6">ChiGjej2B2-7701</strain>
    </source>
</reference>
<keyword evidence="3" id="KW-0067">ATP-binding</keyword>
<feature type="domain" description="Uracil-DNA glycosylase-like" evidence="5">
    <location>
        <begin position="31"/>
        <end position="179"/>
    </location>
</feature>
<dbReference type="SUPFAM" id="SSF100950">
    <property type="entry name" value="NagB/RpiA/CoA transferase-like"/>
    <property type="match status" value="1"/>
</dbReference>
<dbReference type="AlphaFoldDB" id="A0A921LRI4"/>
<dbReference type="GO" id="GO:0009396">
    <property type="term" value="P:folic acid-containing compound biosynthetic process"/>
    <property type="evidence" value="ECO:0007669"/>
    <property type="project" value="TreeGrafter"/>
</dbReference>
<name>A0A921LRI4_9ACTN</name>
<proteinExistence type="inferred from homology"/>
<organism evidence="6 7">
    <name type="scientific">Collinsella ihumii</name>
    <dbReference type="NCBI Taxonomy" id="1720204"/>
    <lineage>
        <taxon>Bacteria</taxon>
        <taxon>Bacillati</taxon>
        <taxon>Actinomycetota</taxon>
        <taxon>Coriobacteriia</taxon>
        <taxon>Coriobacteriales</taxon>
        <taxon>Coriobacteriaceae</taxon>
        <taxon>Collinsella</taxon>
    </lineage>
</organism>
<keyword evidence="6" id="KW-0436">Ligase</keyword>
<dbReference type="CDD" id="cd10032">
    <property type="entry name" value="UDG-F6_HDG"/>
    <property type="match status" value="1"/>
</dbReference>
<dbReference type="InterPro" id="IPR036895">
    <property type="entry name" value="Uracil-DNA_glycosylase-like_sf"/>
</dbReference>
<keyword evidence="2" id="KW-0547">Nucleotide-binding</keyword>
<evidence type="ECO:0000256" key="2">
    <source>
        <dbReference type="ARBA" id="ARBA00022741"/>
    </source>
</evidence>
<dbReference type="SUPFAM" id="SSF52141">
    <property type="entry name" value="Uracil-DNA glycosylase-like"/>
    <property type="match status" value="1"/>
</dbReference>
<dbReference type="Pfam" id="PF01812">
    <property type="entry name" value="5-FTHF_cyc-lig"/>
    <property type="match status" value="1"/>
</dbReference>
<dbReference type="NCBIfam" id="TIGR02727">
    <property type="entry name" value="MTHFS_bact"/>
    <property type="match status" value="1"/>
</dbReference>
<protein>
    <submittedName>
        <fullName evidence="6">5-formyltetrahydrofolate cyclo-ligase</fullName>
        <ecNumber evidence="6">6.3.3.2</ecNumber>
    </submittedName>
</protein>
<dbReference type="SMART" id="SM00987">
    <property type="entry name" value="UreE_C"/>
    <property type="match status" value="1"/>
</dbReference>
<dbReference type="InterPro" id="IPR024185">
    <property type="entry name" value="FTHF_cligase-like_sf"/>
</dbReference>
<dbReference type="Gene3D" id="3.40.470.10">
    <property type="entry name" value="Uracil-DNA glycosylase-like domain"/>
    <property type="match status" value="1"/>
</dbReference>
<reference evidence="6" key="1">
    <citation type="journal article" date="2021" name="PeerJ">
        <title>Extensive microbial diversity within the chicken gut microbiome revealed by metagenomics and culture.</title>
        <authorList>
            <person name="Gilroy R."/>
            <person name="Ravi A."/>
            <person name="Getino M."/>
            <person name="Pursley I."/>
            <person name="Horton D.L."/>
            <person name="Alikhan N.F."/>
            <person name="Baker D."/>
            <person name="Gharbi K."/>
            <person name="Hall N."/>
            <person name="Watson M."/>
            <person name="Adriaenssens E.M."/>
            <person name="Foster-Nyarko E."/>
            <person name="Jarju S."/>
            <person name="Secka A."/>
            <person name="Antonio M."/>
            <person name="Oren A."/>
            <person name="Chaudhuri R.R."/>
            <person name="La Ragione R."/>
            <person name="Hildebrand F."/>
            <person name="Pallen M.J."/>
        </authorList>
    </citation>
    <scope>NUCLEOTIDE SEQUENCE</scope>
    <source>
        <strain evidence="6">ChiGjej2B2-7701</strain>
    </source>
</reference>
<comment type="similarity">
    <text evidence="1">Belongs to the 5-formyltetrahydrofolate cyclo-ligase family.</text>
</comment>
<feature type="region of interest" description="Disordered" evidence="4">
    <location>
        <begin position="1"/>
        <end position="23"/>
    </location>
</feature>
<sequence length="387" mass="42198">MPHNVKTRPNAPGDTAAPPSSLSNVVTHTIPPVFDGTSRVLVLGTMPSPASREVGFFYGHPQNRFWRVMEQLFSLPDHTLVDNAARTAFLLEHHIALWDVLASCSIEGAADSSIADPVPNDLTRILDAAPISHVFTAGSAAAKLCRRFDGALLRERGIEHVALPSTSGANARMRLNDLVLAYSALAERIDMRQAKRAVRRAVLARRDAMGAADRAARSHELCRELINVLEHLPARATASVYAAMNSEVDLDECIRAAFARDLVVAFPCMQHAGDGTQDMVMRAVSQADCLACAVPFIDRPVASFRPSPEDEERFALVDPRDIDLMIVPLVAFDDQGHRLGYGGGNYDSYLPQLDSGCIVLGVAFETQRVDRVPVEEHDRTLARICCA</sequence>
<dbReference type="Pfam" id="PF03167">
    <property type="entry name" value="UDG"/>
    <property type="match status" value="1"/>
</dbReference>
<evidence type="ECO:0000256" key="3">
    <source>
        <dbReference type="ARBA" id="ARBA00022840"/>
    </source>
</evidence>
<dbReference type="NCBIfam" id="TIGR04274">
    <property type="entry name" value="hypoxanDNAglyco"/>
    <property type="match status" value="1"/>
</dbReference>
<evidence type="ECO:0000259" key="5">
    <source>
        <dbReference type="SMART" id="SM00986"/>
    </source>
</evidence>
<dbReference type="GO" id="GO:0030272">
    <property type="term" value="F:5-formyltetrahydrofolate cyclo-ligase activity"/>
    <property type="evidence" value="ECO:0007669"/>
    <property type="project" value="UniProtKB-EC"/>
</dbReference>
<accession>A0A921LRI4</accession>
<evidence type="ECO:0000256" key="1">
    <source>
        <dbReference type="ARBA" id="ARBA00010638"/>
    </source>
</evidence>
<gene>
    <name evidence="6" type="ORF">K8U80_06660</name>
</gene>